<dbReference type="Pfam" id="PF03544">
    <property type="entry name" value="TonB_C"/>
    <property type="match status" value="1"/>
</dbReference>
<accession>A0ABW3YXW7</accession>
<dbReference type="PANTHER" id="PTHR33446">
    <property type="entry name" value="PROTEIN TONB-RELATED"/>
    <property type="match status" value="1"/>
</dbReference>
<proteinExistence type="inferred from homology"/>
<comment type="caution">
    <text evidence="13">The sequence shown here is derived from an EMBL/GenBank/DDBJ whole genome shotgun (WGS) entry which is preliminary data.</text>
</comment>
<sequence length="300" mass="31167">MVSSRATWSAAIVLSLMAHAGPAAILTLSPEPEPEAAQTAGGVVAEVAMLGNNAFETIESGRPDETERPDEIQPEILEPVPPQLADIMPDDLVLQQVMPVERAEVPEADAIVPQASEGSELQDAAVESAAVPVPGIKPKLTEKPPAAARPLHADVKRQQEKVERKTGKKAGEKGESVQATSKGHADGAADVKTASLGGQAKGNASAAGNAAVENYPGKVRNKINRAKRRVAGTGVGTVTVSFTISASGQATGIKISASSGQPELDQAAMEAVRRAAPFPDIPEESGRSSWSFRVPIAFKR</sequence>
<feature type="compositionally biased region" description="Basic and acidic residues" evidence="10">
    <location>
        <begin position="151"/>
        <end position="175"/>
    </location>
</feature>
<feature type="region of interest" description="Disordered" evidence="10">
    <location>
        <begin position="116"/>
        <end position="188"/>
    </location>
</feature>
<comment type="similarity">
    <text evidence="2">Belongs to the TonB family.</text>
</comment>
<evidence type="ECO:0000256" key="8">
    <source>
        <dbReference type="ARBA" id="ARBA00022989"/>
    </source>
</evidence>
<dbReference type="SUPFAM" id="SSF74653">
    <property type="entry name" value="TolA/TonB C-terminal domain"/>
    <property type="match status" value="1"/>
</dbReference>
<dbReference type="Gene3D" id="3.30.1150.10">
    <property type="match status" value="1"/>
</dbReference>
<keyword evidence="4" id="KW-1003">Cell membrane</keyword>
<keyword evidence="5" id="KW-0997">Cell inner membrane</keyword>
<organism evidence="13 14">
    <name type="scientific">Mycoplana ramosa</name>
    <name type="common">Mycoplana bullata</name>
    <dbReference type="NCBI Taxonomy" id="40837"/>
    <lineage>
        <taxon>Bacteria</taxon>
        <taxon>Pseudomonadati</taxon>
        <taxon>Pseudomonadota</taxon>
        <taxon>Alphaproteobacteria</taxon>
        <taxon>Hyphomicrobiales</taxon>
        <taxon>Rhizobiaceae</taxon>
        <taxon>Mycoplana</taxon>
    </lineage>
</organism>
<evidence type="ECO:0000256" key="7">
    <source>
        <dbReference type="ARBA" id="ARBA00022927"/>
    </source>
</evidence>
<keyword evidence="7" id="KW-0653">Protein transport</keyword>
<evidence type="ECO:0000256" key="1">
    <source>
        <dbReference type="ARBA" id="ARBA00004383"/>
    </source>
</evidence>
<evidence type="ECO:0000313" key="14">
    <source>
        <dbReference type="Proteomes" id="UP001597173"/>
    </source>
</evidence>
<dbReference type="NCBIfam" id="TIGR01352">
    <property type="entry name" value="tonB_Cterm"/>
    <property type="match status" value="1"/>
</dbReference>
<evidence type="ECO:0000256" key="5">
    <source>
        <dbReference type="ARBA" id="ARBA00022519"/>
    </source>
</evidence>
<dbReference type="PANTHER" id="PTHR33446:SF2">
    <property type="entry name" value="PROTEIN TONB"/>
    <property type="match status" value="1"/>
</dbReference>
<dbReference type="Proteomes" id="UP001597173">
    <property type="component" value="Unassembled WGS sequence"/>
</dbReference>
<dbReference type="RefSeq" id="WP_374839449.1">
    <property type="nucleotide sequence ID" value="NZ_JBHEEW010000009.1"/>
</dbReference>
<dbReference type="InterPro" id="IPR006260">
    <property type="entry name" value="TonB/TolA_C"/>
</dbReference>
<keyword evidence="14" id="KW-1185">Reference proteome</keyword>
<evidence type="ECO:0000256" key="11">
    <source>
        <dbReference type="SAM" id="SignalP"/>
    </source>
</evidence>
<evidence type="ECO:0000313" key="13">
    <source>
        <dbReference type="EMBL" id="MFD1328813.1"/>
    </source>
</evidence>
<comment type="subcellular location">
    <subcellularLocation>
        <location evidence="1">Cell inner membrane</location>
        <topology evidence="1">Single-pass membrane protein</topology>
        <orientation evidence="1">Periplasmic side</orientation>
    </subcellularLocation>
</comment>
<feature type="chain" id="PRO_5045458125" evidence="11">
    <location>
        <begin position="21"/>
        <end position="300"/>
    </location>
</feature>
<evidence type="ECO:0000256" key="2">
    <source>
        <dbReference type="ARBA" id="ARBA00006555"/>
    </source>
</evidence>
<gene>
    <name evidence="13" type="ORF">ACFQ33_13020</name>
</gene>
<evidence type="ECO:0000256" key="4">
    <source>
        <dbReference type="ARBA" id="ARBA00022475"/>
    </source>
</evidence>
<keyword evidence="8" id="KW-1133">Transmembrane helix</keyword>
<dbReference type="InterPro" id="IPR051045">
    <property type="entry name" value="TonB-dependent_transducer"/>
</dbReference>
<keyword evidence="6" id="KW-0812">Transmembrane</keyword>
<dbReference type="EMBL" id="JBHTNF010000007">
    <property type="protein sequence ID" value="MFD1328813.1"/>
    <property type="molecule type" value="Genomic_DNA"/>
</dbReference>
<evidence type="ECO:0000259" key="12">
    <source>
        <dbReference type="PROSITE" id="PS52015"/>
    </source>
</evidence>
<evidence type="ECO:0000256" key="3">
    <source>
        <dbReference type="ARBA" id="ARBA00022448"/>
    </source>
</evidence>
<keyword evidence="11" id="KW-0732">Signal</keyword>
<feature type="signal peptide" evidence="11">
    <location>
        <begin position="1"/>
        <end position="20"/>
    </location>
</feature>
<protein>
    <submittedName>
        <fullName evidence="13">Energy transducer TonB</fullName>
    </submittedName>
</protein>
<keyword evidence="3" id="KW-0813">Transport</keyword>
<evidence type="ECO:0000256" key="9">
    <source>
        <dbReference type="ARBA" id="ARBA00023136"/>
    </source>
</evidence>
<keyword evidence="9" id="KW-0472">Membrane</keyword>
<feature type="domain" description="TonB C-terminal" evidence="12">
    <location>
        <begin position="210"/>
        <end position="300"/>
    </location>
</feature>
<evidence type="ECO:0000256" key="10">
    <source>
        <dbReference type="SAM" id="MobiDB-lite"/>
    </source>
</evidence>
<name>A0ABW3YXW7_MYCRA</name>
<dbReference type="InterPro" id="IPR037682">
    <property type="entry name" value="TonB_C"/>
</dbReference>
<reference evidence="14" key="1">
    <citation type="journal article" date="2019" name="Int. J. Syst. Evol. Microbiol.">
        <title>The Global Catalogue of Microorganisms (GCM) 10K type strain sequencing project: providing services to taxonomists for standard genome sequencing and annotation.</title>
        <authorList>
            <consortium name="The Broad Institute Genomics Platform"/>
            <consortium name="The Broad Institute Genome Sequencing Center for Infectious Disease"/>
            <person name="Wu L."/>
            <person name="Ma J."/>
        </authorList>
    </citation>
    <scope>NUCLEOTIDE SEQUENCE [LARGE SCALE GENOMIC DNA]</scope>
    <source>
        <strain evidence="14">CCUG 55609</strain>
    </source>
</reference>
<evidence type="ECO:0000256" key="6">
    <source>
        <dbReference type="ARBA" id="ARBA00022692"/>
    </source>
</evidence>
<dbReference type="PROSITE" id="PS52015">
    <property type="entry name" value="TONB_CTD"/>
    <property type="match status" value="1"/>
</dbReference>